<name>A0A9W9UWR5_9EURO</name>
<dbReference type="GeneID" id="81466480"/>
<accession>A0A9W9UWR5</accession>
<evidence type="ECO:0000313" key="2">
    <source>
        <dbReference type="Proteomes" id="UP001147752"/>
    </source>
</evidence>
<dbReference type="EMBL" id="JAPZBT010000004">
    <property type="protein sequence ID" value="KAJ5360383.1"/>
    <property type="molecule type" value="Genomic_DNA"/>
</dbReference>
<proteinExistence type="predicted"/>
<dbReference type="OrthoDB" id="4362322at2759"/>
<keyword evidence="2" id="KW-1185">Reference proteome</keyword>
<dbReference type="RefSeq" id="XP_056575869.1">
    <property type="nucleotide sequence ID" value="XM_056727297.1"/>
</dbReference>
<reference evidence="1" key="1">
    <citation type="submission" date="2022-12" db="EMBL/GenBank/DDBJ databases">
        <authorList>
            <person name="Petersen C."/>
        </authorList>
    </citation>
    <scope>NUCLEOTIDE SEQUENCE</scope>
    <source>
        <strain evidence="1">IBT 3081</strain>
    </source>
</reference>
<dbReference type="Proteomes" id="UP001147752">
    <property type="component" value="Unassembled WGS sequence"/>
</dbReference>
<reference evidence="1" key="2">
    <citation type="journal article" date="2023" name="IMA Fungus">
        <title>Comparative genomic study of the Penicillium genus elucidates a diverse pangenome and 15 lateral gene transfer events.</title>
        <authorList>
            <person name="Petersen C."/>
            <person name="Sorensen T."/>
            <person name="Nielsen M.R."/>
            <person name="Sondergaard T.E."/>
            <person name="Sorensen J.L."/>
            <person name="Fitzpatrick D.A."/>
            <person name="Frisvad J.C."/>
            <person name="Nielsen K.L."/>
        </authorList>
    </citation>
    <scope>NUCLEOTIDE SEQUENCE</scope>
    <source>
        <strain evidence="1">IBT 3081</strain>
    </source>
</reference>
<dbReference type="AlphaFoldDB" id="A0A9W9UWR5"/>
<gene>
    <name evidence="1" type="ORF">N7517_009574</name>
</gene>
<evidence type="ECO:0000313" key="1">
    <source>
        <dbReference type="EMBL" id="KAJ5360383.1"/>
    </source>
</evidence>
<protein>
    <submittedName>
        <fullName evidence="1">Uncharacterized protein</fullName>
    </submittedName>
</protein>
<organism evidence="1 2">
    <name type="scientific">Penicillium concentricum</name>
    <dbReference type="NCBI Taxonomy" id="293559"/>
    <lineage>
        <taxon>Eukaryota</taxon>
        <taxon>Fungi</taxon>
        <taxon>Dikarya</taxon>
        <taxon>Ascomycota</taxon>
        <taxon>Pezizomycotina</taxon>
        <taxon>Eurotiomycetes</taxon>
        <taxon>Eurotiomycetidae</taxon>
        <taxon>Eurotiales</taxon>
        <taxon>Aspergillaceae</taxon>
        <taxon>Penicillium</taxon>
    </lineage>
</organism>
<comment type="caution">
    <text evidence="1">The sequence shown here is derived from an EMBL/GenBank/DDBJ whole genome shotgun (WGS) entry which is preliminary data.</text>
</comment>
<sequence length="78" mass="9191">MNQLTASDIGALLASIRITPTQRIKEKFLQPLRDLDHTMQRFEPWFHDKCQVLIIGPDTVRLNARIFKAEEYYKESSR</sequence>